<dbReference type="InterPro" id="IPR023213">
    <property type="entry name" value="CAT-like_dom_sf"/>
</dbReference>
<dbReference type="InterPro" id="IPR010071">
    <property type="entry name" value="AA_adenyl_dom"/>
</dbReference>
<dbReference type="Gene3D" id="3.30.300.30">
    <property type="match status" value="1"/>
</dbReference>
<accession>A0ABV3UMU7</accession>
<dbReference type="Gene3D" id="1.10.1200.10">
    <property type="entry name" value="ACP-like"/>
    <property type="match status" value="1"/>
</dbReference>
<dbReference type="RefSeq" id="WP_261139669.1">
    <property type="nucleotide sequence ID" value="NZ_CAMIRF010000010.1"/>
</dbReference>
<dbReference type="PROSITE" id="PS50075">
    <property type="entry name" value="CARRIER"/>
    <property type="match status" value="1"/>
</dbReference>
<reference evidence="5 6" key="1">
    <citation type="submission" date="2024-07" db="EMBL/GenBank/DDBJ databases">
        <title>Genomes of novel Serratia strains from suburban soil.</title>
        <authorList>
            <person name="Markert E.X."/>
            <person name="Severe K."/>
            <person name="Severe L."/>
            <person name="Twing K.I."/>
            <person name="Ward L.M."/>
        </authorList>
    </citation>
    <scope>NUCLEOTIDE SEQUENCE [LARGE SCALE GENOMIC DNA]</scope>
    <source>
        <strain evidence="5 6">3C-UT</strain>
    </source>
</reference>
<dbReference type="SUPFAM" id="SSF47336">
    <property type="entry name" value="ACP-like"/>
    <property type="match status" value="1"/>
</dbReference>
<dbReference type="Gene3D" id="3.30.559.30">
    <property type="entry name" value="Nonribosomal peptide synthetase, condensation domain"/>
    <property type="match status" value="1"/>
</dbReference>
<comment type="cofactor">
    <cofactor evidence="1">
        <name>pantetheine 4'-phosphate</name>
        <dbReference type="ChEBI" id="CHEBI:47942"/>
    </cofactor>
</comment>
<evidence type="ECO:0000256" key="2">
    <source>
        <dbReference type="ARBA" id="ARBA00022450"/>
    </source>
</evidence>
<dbReference type="CDD" id="cd05930">
    <property type="entry name" value="A_NRPS"/>
    <property type="match status" value="1"/>
</dbReference>
<dbReference type="PANTHER" id="PTHR45527:SF1">
    <property type="entry name" value="FATTY ACID SYNTHASE"/>
    <property type="match status" value="1"/>
</dbReference>
<evidence type="ECO:0000313" key="5">
    <source>
        <dbReference type="EMBL" id="MEX3174912.1"/>
    </source>
</evidence>
<gene>
    <name evidence="5" type="ORF">AB4M04_22860</name>
</gene>
<organism evidence="5 6">
    <name type="scientific">Serratia quinivorans</name>
    <dbReference type="NCBI Taxonomy" id="137545"/>
    <lineage>
        <taxon>Bacteria</taxon>
        <taxon>Pseudomonadati</taxon>
        <taxon>Pseudomonadota</taxon>
        <taxon>Gammaproteobacteria</taxon>
        <taxon>Enterobacterales</taxon>
        <taxon>Yersiniaceae</taxon>
        <taxon>Serratia</taxon>
    </lineage>
</organism>
<evidence type="ECO:0000313" key="6">
    <source>
        <dbReference type="Proteomes" id="UP001558101"/>
    </source>
</evidence>
<dbReference type="EMBL" id="JBFQXQ010000005">
    <property type="protein sequence ID" value="MEX3174912.1"/>
    <property type="molecule type" value="Genomic_DNA"/>
</dbReference>
<dbReference type="InterPro" id="IPR009081">
    <property type="entry name" value="PP-bd_ACP"/>
</dbReference>
<dbReference type="Pfam" id="PF00501">
    <property type="entry name" value="AMP-binding"/>
    <property type="match status" value="1"/>
</dbReference>
<dbReference type="PROSITE" id="PS00012">
    <property type="entry name" value="PHOSPHOPANTETHEINE"/>
    <property type="match status" value="1"/>
</dbReference>
<dbReference type="Gene3D" id="3.40.50.12780">
    <property type="entry name" value="N-terminal domain of ligase-like"/>
    <property type="match status" value="1"/>
</dbReference>
<proteinExistence type="predicted"/>
<dbReference type="Proteomes" id="UP001558101">
    <property type="component" value="Unassembled WGS sequence"/>
</dbReference>
<name>A0ABV3UMU7_9GAMM</name>
<keyword evidence="2" id="KW-0596">Phosphopantetheine</keyword>
<dbReference type="InterPro" id="IPR042099">
    <property type="entry name" value="ANL_N_sf"/>
</dbReference>
<dbReference type="PROSITE" id="PS00455">
    <property type="entry name" value="AMP_BINDING"/>
    <property type="match status" value="1"/>
</dbReference>
<dbReference type="SUPFAM" id="SSF52777">
    <property type="entry name" value="CoA-dependent acyltransferases"/>
    <property type="match status" value="2"/>
</dbReference>
<dbReference type="Pfam" id="PF00668">
    <property type="entry name" value="Condensation"/>
    <property type="match status" value="1"/>
</dbReference>
<dbReference type="NCBIfam" id="TIGR01733">
    <property type="entry name" value="AA-adenyl-dom"/>
    <property type="match status" value="1"/>
</dbReference>
<dbReference type="InterPro" id="IPR045851">
    <property type="entry name" value="AMP-bd_C_sf"/>
</dbReference>
<dbReference type="InterPro" id="IPR001242">
    <property type="entry name" value="Condensation_dom"/>
</dbReference>
<evidence type="ECO:0000259" key="4">
    <source>
        <dbReference type="PROSITE" id="PS50075"/>
    </source>
</evidence>
<keyword evidence="3" id="KW-0597">Phosphoprotein</keyword>
<dbReference type="InterPro" id="IPR006162">
    <property type="entry name" value="Ppantetheine_attach_site"/>
</dbReference>
<keyword evidence="6" id="KW-1185">Reference proteome</keyword>
<dbReference type="Pfam" id="PF00550">
    <property type="entry name" value="PP-binding"/>
    <property type="match status" value="1"/>
</dbReference>
<dbReference type="SUPFAM" id="SSF56801">
    <property type="entry name" value="Acetyl-CoA synthetase-like"/>
    <property type="match status" value="1"/>
</dbReference>
<feature type="domain" description="Carrier" evidence="4">
    <location>
        <begin position="519"/>
        <end position="594"/>
    </location>
</feature>
<protein>
    <submittedName>
        <fullName evidence="5">Amino acid adenylation domain-containing protein</fullName>
    </submittedName>
</protein>
<dbReference type="InterPro" id="IPR036736">
    <property type="entry name" value="ACP-like_sf"/>
</dbReference>
<comment type="caution">
    <text evidence="5">The sequence shown here is derived from an EMBL/GenBank/DDBJ whole genome shotgun (WGS) entry which is preliminary data.</text>
</comment>
<dbReference type="Gene3D" id="3.30.559.10">
    <property type="entry name" value="Chloramphenicol acetyltransferase-like domain"/>
    <property type="match status" value="1"/>
</dbReference>
<dbReference type="InterPro" id="IPR020845">
    <property type="entry name" value="AMP-binding_CS"/>
</dbReference>
<dbReference type="PANTHER" id="PTHR45527">
    <property type="entry name" value="NONRIBOSOMAL PEPTIDE SYNTHETASE"/>
    <property type="match status" value="1"/>
</dbReference>
<dbReference type="InterPro" id="IPR000873">
    <property type="entry name" value="AMP-dep_synth/lig_dom"/>
</dbReference>
<sequence length="1030" mass="116973">MEGIAMNCRKPVFETISAWSAHRPDKIAVTFSGQNLSYRQLELQSNLLAGYLISTYPKNQRGRIAVYLEPGLMMPVVLLAILKAGCTYIPLSHFQPNERITKILDDASVFLLLTTRSTINKAGIEKLFPSTLALEDIHYPDLTVPISLPVVHETDLAYVLYTSGSTGAPKGVAIEHCNLSYYLNWFNQELWPETQAVLPLTSTLSFAAAVTQLYAPLLRGDTLHILPADSLHEPEVLLSWYQQHPRGAIYCVPTVWDELLRYHRDVDSPLNLPRIVFLSGEPVPFDLKERTFEQCPEVKVYNLYGPTEATANGSFARLEKQHAVTLGKALRGSKILIVDENLTPVEVGKSGEICIVGEGVARGYINQDSLTQQRFFTYESDNVCYRAHRTGDLGRFDSQGDIVYLGRIDRQIKINGVRIDPEEIETALREDARISHALVRAFGEEKGSARLIAYLVSPGTSISTNEIRSFLRTKLPVGMIPSHFITVETLPKLPNGKLDLQRLPAPCPTRPTLSYSYRQAANEMEQELIEIFQDILNFRELGADDNFFDLGGSSLQVIQARQMIRRRLFSDIDYFLFFNNATPHLLSFIVPYYVNDEDTVCLDQGLESAPLSGEQHYFLTLDQISPDPRAYQIAFCLTWHGPLNIAALEWCTQRILEDNPVLRSRFDLDNVSCREGAYSSAALQISQQRCCQEVIVAGELNDELLLASVGSPEMDLEQMPLICIRLLSSADAQHILLVQVHHTVFDHDSISLFFNQFIHYMRAYYAGDRGFRLGQGKRYQHYRQWQQQIIKPTRYPQERQFWLETFAEYVQAGADASLFHPQADQEGENRCCILSPVLTQKLRSFAKERQTTVFVCMLAAFNLLLNSDTRYRHVPIGIPVSSRMLYEETELLGCFVNRVTYYDKVFPNDDINTLLVRCRKKMYAILDNQTLPYDVLNNDIRAQGWSEKLYAPVCFNYLTAMPAAVPIDNIEFNVNYIESSLARVDLTLSVNDGDRLRVCFNYHKNVFNAEQINVLSKKYLSLLTTMIQPG</sequence>
<evidence type="ECO:0000256" key="1">
    <source>
        <dbReference type="ARBA" id="ARBA00001957"/>
    </source>
</evidence>
<evidence type="ECO:0000256" key="3">
    <source>
        <dbReference type="ARBA" id="ARBA00022553"/>
    </source>
</evidence>